<sequence>MNKLDKMWASRSIGRENSKERLEKLKKLGKRGSDCKWINFNENDLVQQMENLDLNTPELRNLIKITDDQKILKWDDILKFQRYRKIGEGDYVNFDYYERTSDIIDGNVEKRFECEHRDLNIGNILINKIEEKGRKKAKSLDFDDGISNTWEPFTPKTNLFWLH</sequence>
<dbReference type="OrthoDB" id="21018at2759"/>
<dbReference type="Proteomes" id="UP000605970">
    <property type="component" value="Unassembled WGS sequence"/>
</dbReference>
<dbReference type="AlphaFoldDB" id="A0A8S9ZQV5"/>
<organism evidence="1 2">
    <name type="scientific">Meloidogyne graminicola</name>
    <dbReference type="NCBI Taxonomy" id="189291"/>
    <lineage>
        <taxon>Eukaryota</taxon>
        <taxon>Metazoa</taxon>
        <taxon>Ecdysozoa</taxon>
        <taxon>Nematoda</taxon>
        <taxon>Chromadorea</taxon>
        <taxon>Rhabditida</taxon>
        <taxon>Tylenchina</taxon>
        <taxon>Tylenchomorpha</taxon>
        <taxon>Tylenchoidea</taxon>
        <taxon>Meloidogynidae</taxon>
        <taxon>Meloidogyninae</taxon>
        <taxon>Meloidogyne</taxon>
    </lineage>
</organism>
<reference evidence="1" key="1">
    <citation type="journal article" date="2020" name="Ecol. Evol.">
        <title>Genome structure and content of the rice root-knot nematode (Meloidogyne graminicola).</title>
        <authorList>
            <person name="Phan N.T."/>
            <person name="Danchin E.G.J."/>
            <person name="Klopp C."/>
            <person name="Perfus-Barbeoch L."/>
            <person name="Kozlowski D.K."/>
            <person name="Koutsovoulos G.D."/>
            <person name="Lopez-Roques C."/>
            <person name="Bouchez O."/>
            <person name="Zahm M."/>
            <person name="Besnard G."/>
            <person name="Bellafiore S."/>
        </authorList>
    </citation>
    <scope>NUCLEOTIDE SEQUENCE</scope>
    <source>
        <strain evidence="1">VN-18</strain>
    </source>
</reference>
<gene>
    <name evidence="1" type="ORF">Mgra_00004568</name>
</gene>
<accession>A0A8S9ZQV5</accession>
<proteinExistence type="predicted"/>
<comment type="caution">
    <text evidence="1">The sequence shown here is derived from an EMBL/GenBank/DDBJ whole genome shotgun (WGS) entry which is preliminary data.</text>
</comment>
<evidence type="ECO:0000313" key="2">
    <source>
        <dbReference type="Proteomes" id="UP000605970"/>
    </source>
</evidence>
<evidence type="ECO:0000313" key="1">
    <source>
        <dbReference type="EMBL" id="KAF7635988.1"/>
    </source>
</evidence>
<protein>
    <submittedName>
        <fullName evidence="1">Uncharacterized protein</fullName>
    </submittedName>
</protein>
<keyword evidence="2" id="KW-1185">Reference proteome</keyword>
<dbReference type="EMBL" id="JABEBT010000035">
    <property type="protein sequence ID" value="KAF7635988.1"/>
    <property type="molecule type" value="Genomic_DNA"/>
</dbReference>
<name>A0A8S9ZQV5_9BILA</name>